<sequence length="63" mass="6882">MAIVSINIELVAEIPLTINESSRQEGQSYVDLITEAATAFMENNDLNQLDFQVKVVGDVIAAE</sequence>
<accession>A0A094SH62</accession>
<proteinExistence type="predicted"/>
<dbReference type="AlphaFoldDB" id="A0A094SH62"/>
<reference evidence="1" key="1">
    <citation type="submission" date="2014-06" db="EMBL/GenBank/DDBJ databases">
        <title>Key roles for freshwater Actinobacteria revealed by deep metagenomic sequencing.</title>
        <authorList>
            <person name="Ghai R."/>
            <person name="Mizuno C.M."/>
            <person name="Picazo A."/>
            <person name="Camacho A."/>
            <person name="Rodriguez-Valera F."/>
        </authorList>
    </citation>
    <scope>NUCLEOTIDE SEQUENCE</scope>
</reference>
<gene>
    <name evidence="1" type="ORF">GM51_9810</name>
</gene>
<protein>
    <submittedName>
        <fullName evidence="1">Uncharacterized protein</fullName>
    </submittedName>
</protein>
<evidence type="ECO:0000313" key="1">
    <source>
        <dbReference type="EMBL" id="KGA17693.1"/>
    </source>
</evidence>
<dbReference type="EMBL" id="JNSL01000056">
    <property type="protein sequence ID" value="KGA17693.1"/>
    <property type="molecule type" value="Genomic_DNA"/>
</dbReference>
<name>A0A094SH62_9ZZZZ</name>
<organism evidence="1">
    <name type="scientific">freshwater metagenome</name>
    <dbReference type="NCBI Taxonomy" id="449393"/>
    <lineage>
        <taxon>unclassified sequences</taxon>
        <taxon>metagenomes</taxon>
        <taxon>ecological metagenomes</taxon>
    </lineage>
</organism>
<comment type="caution">
    <text evidence="1">The sequence shown here is derived from an EMBL/GenBank/DDBJ whole genome shotgun (WGS) entry which is preliminary data.</text>
</comment>